<dbReference type="InterPro" id="IPR036047">
    <property type="entry name" value="F-box-like_dom_sf"/>
</dbReference>
<dbReference type="KEGG" id="vg:80543397"/>
<dbReference type="Pfam" id="PF12937">
    <property type="entry name" value="F-box-like"/>
    <property type="match status" value="1"/>
</dbReference>
<evidence type="ECO:0000313" key="3">
    <source>
        <dbReference type="EMBL" id="QPB44201.1"/>
    </source>
</evidence>
<dbReference type="Gene3D" id="2.20.110.10">
    <property type="entry name" value="Histone H3 K4-specific methyltransferase SET7/9 N-terminal domain"/>
    <property type="match status" value="1"/>
</dbReference>
<proteinExistence type="predicted"/>
<dbReference type="PROSITE" id="PS50181">
    <property type="entry name" value="FBOX"/>
    <property type="match status" value="1"/>
</dbReference>
<keyword evidence="4" id="KW-1185">Reference proteome</keyword>
<dbReference type="PANTHER" id="PTHR43215:SF14">
    <property type="entry name" value="RADIAL SPOKE HEAD 1 HOMOLOG"/>
    <property type="match status" value="1"/>
</dbReference>
<keyword evidence="1" id="KW-0677">Repeat</keyword>
<dbReference type="PANTHER" id="PTHR43215">
    <property type="entry name" value="RADIAL SPOKE HEAD 1 HOMOLOG"/>
    <property type="match status" value="1"/>
</dbReference>
<dbReference type="SMART" id="SM00698">
    <property type="entry name" value="MORN"/>
    <property type="match status" value="3"/>
</dbReference>
<feature type="domain" description="F-box" evidence="2">
    <location>
        <begin position="15"/>
        <end position="62"/>
    </location>
</feature>
<accession>A0A7S7YEB3</accession>
<dbReference type="Proteomes" id="UP001162098">
    <property type="component" value="Segment"/>
</dbReference>
<dbReference type="SUPFAM" id="SSF82185">
    <property type="entry name" value="Histone H3 K4-specific methyltransferase SET7/9 N-terminal domain"/>
    <property type="match status" value="1"/>
</dbReference>
<sequence length="412" mass="48207">MERQRKRPRLEEKDEALLLRLPDEILLVVFFHLRSHEDVVSTSLTCRRLSAVIDDEELWKAFFHRWLGGRPLMAMHHAYYGKSWKWLATVESLPREWPRSVRVRDVAAYFEDHDTPFQQRWRVGDCIFGEDQYGAPKPTLHGYGYAYNQMTESIVPSHITPRVEEGLWWQGRLCETPQHMPRYERGRADLNRPFDPETTADGTGYALFGPQNERTFYKGEWKNHLPDGRGRLFRQDGYSGSVTLYDGGWRNGQYHGHGIYIDRYKNTRVGWFFDGVYEGENGKIKHVERSRSRAGYVRVWFADGRVFQGEDDLHHGRMEYPDGSVYVGGFFRGKRQAGDVLFFKSPDWRRYDGTFSGGSFHGDDGKMDFSDGTRVKGRWEMGRFDVSRRHKIRHPNEPHATCGACRFLVMNS</sequence>
<dbReference type="InterPro" id="IPR001810">
    <property type="entry name" value="F-box_dom"/>
</dbReference>
<protein>
    <submittedName>
        <fullName evidence="3">MORN repeat-containing protein</fullName>
    </submittedName>
</protein>
<dbReference type="EMBL" id="MW018138">
    <property type="protein sequence ID" value="QPB44201.1"/>
    <property type="molecule type" value="Genomic_DNA"/>
</dbReference>
<dbReference type="InterPro" id="IPR003409">
    <property type="entry name" value="MORN"/>
</dbReference>
<evidence type="ECO:0000256" key="1">
    <source>
        <dbReference type="ARBA" id="ARBA00022737"/>
    </source>
</evidence>
<dbReference type="Gene3D" id="1.20.1280.50">
    <property type="match status" value="1"/>
</dbReference>
<evidence type="ECO:0000259" key="2">
    <source>
        <dbReference type="PROSITE" id="PS50181"/>
    </source>
</evidence>
<evidence type="ECO:0000313" key="4">
    <source>
        <dbReference type="Proteomes" id="UP001162098"/>
    </source>
</evidence>
<dbReference type="Pfam" id="PF02493">
    <property type="entry name" value="MORN"/>
    <property type="match status" value="2"/>
</dbReference>
<reference evidence="3 4" key="1">
    <citation type="submission" date="2020-09" db="EMBL/GenBank/DDBJ databases">
        <authorList>
            <person name="Zhang R."/>
            <person name="Garcia K."/>
            <person name="Ogata H."/>
        </authorList>
    </citation>
    <scope>NUCLEOTIDE SEQUENCE [LARGE SCALE GENOMIC DNA]</scope>
    <source>
        <strain evidence="4">stheno</strain>
    </source>
</reference>
<dbReference type="SMART" id="SM00256">
    <property type="entry name" value="FBOX"/>
    <property type="match status" value="1"/>
</dbReference>
<dbReference type="SUPFAM" id="SSF81383">
    <property type="entry name" value="F-box domain"/>
    <property type="match status" value="1"/>
</dbReference>
<name>A0A7S7YEB3_9VIRU</name>
<organism evidence="3 4">
    <name type="scientific">Medusavirus stheno T3</name>
    <dbReference type="NCBI Taxonomy" id="3069717"/>
    <lineage>
        <taxon>Viruses</taxon>
        <taxon>Varidnaviria</taxon>
        <taxon>Bamfordvirae</taxon>
        <taxon>Nucleocytoviricota</taxon>
        <taxon>Megaviricetes</taxon>
        <taxon>Mamonoviridae</taxon>
        <taxon>Medusavirus</taxon>
        <taxon>Medusavirus sthenus</taxon>
    </lineage>
</organism>